<dbReference type="Gene3D" id="3.40.50.300">
    <property type="entry name" value="P-loop containing nucleotide triphosphate hydrolases"/>
    <property type="match status" value="1"/>
</dbReference>
<dbReference type="AlphaFoldDB" id="A0A167FTF0"/>
<accession>A0A167FTF0</accession>
<keyword evidence="2" id="KW-1185">Reference proteome</keyword>
<dbReference type="KEGG" id="pcx:LPB68_19090"/>
<name>A0A167FTF0_9BACL</name>
<evidence type="ECO:0000313" key="1">
    <source>
        <dbReference type="EMBL" id="OAB76881.1"/>
    </source>
</evidence>
<sequence>MKRIMIIGSAGSGKSTFARKIADITKLPLIYLDAYYWKAGWVATSNDDWEVFQQGIVLDNEWIIDGNYNRTLDIRMARADTIIFFDLSPWVTMYRVIKRRIQFHGRTRPDLNEGCPEALDWEFIRLVWNFRKLKRPAILEKLKIFERDKNIIILRSLREVMNLLDDMKNSSVQ</sequence>
<organism evidence="1 2">
    <name type="scientific">Paenibacillus crassostreae</name>
    <dbReference type="NCBI Taxonomy" id="1763538"/>
    <lineage>
        <taxon>Bacteria</taxon>
        <taxon>Bacillati</taxon>
        <taxon>Bacillota</taxon>
        <taxon>Bacilli</taxon>
        <taxon>Bacillales</taxon>
        <taxon>Paenibacillaceae</taxon>
        <taxon>Paenibacillus</taxon>
    </lineage>
</organism>
<dbReference type="EMBL" id="LSFN01000005">
    <property type="protein sequence ID" value="OAB76881.1"/>
    <property type="molecule type" value="Genomic_DNA"/>
</dbReference>
<dbReference type="NCBIfam" id="NF005994">
    <property type="entry name" value="PRK08118.1"/>
    <property type="match status" value="1"/>
</dbReference>
<evidence type="ECO:0000313" key="2">
    <source>
        <dbReference type="Proteomes" id="UP000077134"/>
    </source>
</evidence>
<dbReference type="PANTHER" id="PTHR37816">
    <property type="entry name" value="YALI0E33011P"/>
    <property type="match status" value="1"/>
</dbReference>
<dbReference type="PANTHER" id="PTHR37816:SF3">
    <property type="entry name" value="MODULATES DNA TOPOLOGY"/>
    <property type="match status" value="1"/>
</dbReference>
<reference evidence="1 2" key="1">
    <citation type="submission" date="2016-02" db="EMBL/GenBank/DDBJ databases">
        <title>Paenibacillus sp. LPB0068, isolated from Crassostrea gigas.</title>
        <authorList>
            <person name="Shin S.-K."/>
            <person name="Yi H."/>
        </authorList>
    </citation>
    <scope>NUCLEOTIDE SEQUENCE [LARGE SCALE GENOMIC DNA]</scope>
    <source>
        <strain evidence="1 2">LPB0068</strain>
    </source>
</reference>
<dbReference type="InterPro" id="IPR027417">
    <property type="entry name" value="P-loop_NTPase"/>
</dbReference>
<dbReference type="OrthoDB" id="1201990at2"/>
<dbReference type="InterPro" id="IPR052922">
    <property type="entry name" value="Cytidylate_Kinase-2"/>
</dbReference>
<dbReference type="STRING" id="1763538.LPB68_19090"/>
<dbReference type="Proteomes" id="UP000077134">
    <property type="component" value="Unassembled WGS sequence"/>
</dbReference>
<gene>
    <name evidence="1" type="ORF">PNBC_05650</name>
</gene>
<dbReference type="SUPFAM" id="SSF52540">
    <property type="entry name" value="P-loop containing nucleoside triphosphate hydrolases"/>
    <property type="match status" value="1"/>
</dbReference>
<comment type="caution">
    <text evidence="1">The sequence shown here is derived from an EMBL/GenBank/DDBJ whole genome shotgun (WGS) entry which is preliminary data.</text>
</comment>
<dbReference type="RefSeq" id="WP_068656026.1">
    <property type="nucleotide sequence ID" value="NZ_CP017770.1"/>
</dbReference>
<protein>
    <submittedName>
        <fullName evidence="1">AAA family ATPase</fullName>
    </submittedName>
</protein>
<proteinExistence type="predicted"/>